<dbReference type="PANTHER" id="PTHR43035">
    <property type="entry name" value="FATTY ACID REPRESSION MUTANT PROTEIN 2-RELATED"/>
    <property type="match status" value="1"/>
</dbReference>
<dbReference type="InterPro" id="IPR029479">
    <property type="entry name" value="Nitroreductase"/>
</dbReference>
<evidence type="ECO:0000313" key="3">
    <source>
        <dbReference type="Proteomes" id="UP001522905"/>
    </source>
</evidence>
<comment type="caution">
    <text evidence="2">The sequence shown here is derived from an EMBL/GenBank/DDBJ whole genome shotgun (WGS) entry which is preliminary data.</text>
</comment>
<proteinExistence type="predicted"/>
<dbReference type="InterPro" id="IPR033877">
    <property type="entry name" value="Frm2/Hbn1"/>
</dbReference>
<dbReference type="Pfam" id="PF00881">
    <property type="entry name" value="Nitroreductase"/>
    <property type="match status" value="1"/>
</dbReference>
<keyword evidence="3" id="KW-1185">Reference proteome</keyword>
<evidence type="ECO:0000259" key="1">
    <source>
        <dbReference type="Pfam" id="PF00881"/>
    </source>
</evidence>
<protein>
    <submittedName>
        <fullName evidence="2">Nitroreductase family protein</fullName>
    </submittedName>
</protein>
<dbReference type="SUPFAM" id="SSF55469">
    <property type="entry name" value="FMN-dependent nitroreductase-like"/>
    <property type="match status" value="1"/>
</dbReference>
<gene>
    <name evidence="2" type="ORF">LNP07_03175</name>
</gene>
<name>A0ABT0I105_9LACO</name>
<organism evidence="2 3">
    <name type="scientific">Apilactobacillus xinyiensis</name>
    <dbReference type="NCBI Taxonomy" id="2841032"/>
    <lineage>
        <taxon>Bacteria</taxon>
        <taxon>Bacillati</taxon>
        <taxon>Bacillota</taxon>
        <taxon>Bacilli</taxon>
        <taxon>Lactobacillales</taxon>
        <taxon>Lactobacillaceae</taxon>
        <taxon>Apilactobacillus</taxon>
    </lineage>
</organism>
<reference evidence="2 3" key="1">
    <citation type="submission" date="2021-11" db="EMBL/GenBank/DDBJ databases">
        <title>Comparative genomics of bee honey and flower isolates.</title>
        <authorList>
            <person name="Bechtner J.D."/>
            <person name="Gallus M.K."/>
            <person name="Ehrmann M."/>
        </authorList>
    </citation>
    <scope>NUCLEOTIDE SEQUENCE [LARGE SCALE GENOMIC DNA]</scope>
    <source>
        <strain evidence="2 3">M161</strain>
    </source>
</reference>
<dbReference type="RefSeq" id="WP_248601574.1">
    <property type="nucleotide sequence ID" value="NZ_JAJIAO010000002.1"/>
</dbReference>
<sequence length="200" mass="22867">MKTDFLDIQKKRRSVYALGKNINQSNGELVSFIENTIKESPSAFNSQSTRAAILFNENHDKLWDIVLDNLKSHLKSDEAFNKTKAKIDSFKAGYATILYFTDSDVVKGLEEQFPAYKANFYDWSEQAQGNAQYAVWTGLADNGIGANLQHYNPLIDEDVRKTFNIPENWTLRGEMVFGSIENPAQAKDYIDDDNRFKVFE</sequence>
<dbReference type="Gene3D" id="3.40.109.10">
    <property type="entry name" value="NADH Oxidase"/>
    <property type="match status" value="1"/>
</dbReference>
<accession>A0ABT0I105</accession>
<dbReference type="InterPro" id="IPR000415">
    <property type="entry name" value="Nitroreductase-like"/>
</dbReference>
<dbReference type="PANTHER" id="PTHR43035:SF1">
    <property type="entry name" value="FATTY ACID REPRESSION MUTANT PROTEIN 2-RELATED"/>
    <property type="match status" value="1"/>
</dbReference>
<dbReference type="EMBL" id="JAJIAO010000002">
    <property type="protein sequence ID" value="MCK8624510.1"/>
    <property type="molecule type" value="Genomic_DNA"/>
</dbReference>
<dbReference type="Proteomes" id="UP001522905">
    <property type="component" value="Unassembled WGS sequence"/>
</dbReference>
<evidence type="ECO:0000313" key="2">
    <source>
        <dbReference type="EMBL" id="MCK8624510.1"/>
    </source>
</evidence>
<feature type="domain" description="Nitroreductase" evidence="1">
    <location>
        <begin position="10"/>
        <end position="178"/>
    </location>
</feature>
<dbReference type="CDD" id="cd02140">
    <property type="entry name" value="Frm2-like"/>
    <property type="match status" value="1"/>
</dbReference>